<feature type="binding site" description="covalent" evidence="14">
    <location>
        <position position="128"/>
    </location>
    <ligand>
        <name>heme</name>
        <dbReference type="ChEBI" id="CHEBI:30413"/>
        <label>3</label>
    </ligand>
</feature>
<feature type="binding site" description="covalent" evidence="14">
    <location>
        <position position="131"/>
    </location>
    <ligand>
        <name>heme</name>
        <dbReference type="ChEBI" id="CHEBI:30413"/>
        <label>3</label>
    </ligand>
</feature>
<feature type="binding site" description="covalent" evidence="14">
    <location>
        <position position="41"/>
    </location>
    <ligand>
        <name>heme</name>
        <dbReference type="ChEBI" id="CHEBI:30413"/>
        <label>1</label>
    </ligand>
</feature>
<keyword evidence="6 13" id="KW-0349">Heme</keyword>
<keyword evidence="8 13" id="KW-0479">Metal-binding</keyword>
<dbReference type="InterPro" id="IPR036280">
    <property type="entry name" value="Multihaem_cyt_sf"/>
</dbReference>
<dbReference type="RefSeq" id="WP_317476417.1">
    <property type="nucleotide sequence ID" value="NZ_JARQTW010000002.1"/>
</dbReference>
<dbReference type="EMBL" id="JARQTX010000001">
    <property type="protein sequence ID" value="MDG2944965.1"/>
    <property type="molecule type" value="Genomic_DNA"/>
</dbReference>
<evidence type="ECO:0000313" key="19">
    <source>
        <dbReference type="Proteomes" id="UP001214976"/>
    </source>
</evidence>
<comment type="caution">
    <text evidence="18">The sequence shown here is derived from an EMBL/GenBank/DDBJ whole genome shotgun (WGS) entry which is preliminary data.</text>
</comment>
<feature type="binding site" description="covalent" evidence="14">
    <location>
        <position position="38"/>
    </location>
    <ligand>
        <name>heme</name>
        <dbReference type="ChEBI" id="CHEBI:30413"/>
        <label>1</label>
    </ligand>
</feature>
<feature type="binding site" description="covalent" evidence="14">
    <location>
        <position position="163"/>
    </location>
    <ligand>
        <name>heme</name>
        <dbReference type="ChEBI" id="CHEBI:30413"/>
        <label>4</label>
    </ligand>
</feature>
<dbReference type="Pfam" id="PF03264">
    <property type="entry name" value="Cytochrom_NNT"/>
    <property type="match status" value="1"/>
</dbReference>
<keyword evidence="5 13" id="KW-0997">Cell inner membrane</keyword>
<comment type="similarity">
    <text evidence="2 13">Belongs to the TorC/TorY family.</text>
</comment>
<protein>
    <recommendedName>
        <fullName evidence="13">Cytochrome c-type protein</fullName>
    </recommendedName>
</protein>
<evidence type="ECO:0000256" key="15">
    <source>
        <dbReference type="PIRSR" id="PIRSR000014-2"/>
    </source>
</evidence>
<feature type="binding site" description="covalent" evidence="14">
    <location>
        <position position="70"/>
    </location>
    <ligand>
        <name>heme</name>
        <dbReference type="ChEBI" id="CHEBI:30413"/>
        <label>2</label>
    </ligand>
</feature>
<dbReference type="AlphaFoldDB" id="A0AAW6QAF0"/>
<reference evidence="18 20" key="1">
    <citation type="submission" date="2023-03" db="EMBL/GenBank/DDBJ databases">
        <title>Classification of Bisgaard taxon 6 and taxon 10 as Exercitatus varius gen. nov., spec. nov.</title>
        <authorList>
            <person name="Christensen H."/>
        </authorList>
    </citation>
    <scope>NUCLEOTIDE SEQUENCE</scope>
    <source>
        <strain evidence="17 20">23350_01</strain>
        <strain evidence="18">86116</strain>
    </source>
</reference>
<keyword evidence="9 13" id="KW-0249">Electron transport</keyword>
<keyword evidence="7" id="KW-0812">Transmembrane</keyword>
<dbReference type="GO" id="GO:0009276">
    <property type="term" value="C:Gram-negative-bacterium-type cell wall"/>
    <property type="evidence" value="ECO:0007669"/>
    <property type="project" value="UniProtKB-UniRule"/>
</dbReference>
<evidence type="ECO:0000256" key="5">
    <source>
        <dbReference type="ARBA" id="ARBA00022519"/>
    </source>
</evidence>
<evidence type="ECO:0000256" key="3">
    <source>
        <dbReference type="ARBA" id="ARBA00022448"/>
    </source>
</evidence>
<feature type="binding site" description="axial binding residue" evidence="15">
    <location>
        <position position="132"/>
    </location>
    <ligand>
        <name>heme</name>
        <dbReference type="ChEBI" id="CHEBI:30413"/>
        <label>3</label>
    </ligand>
    <ligandPart>
        <name>Fe</name>
        <dbReference type="ChEBI" id="CHEBI:18248"/>
    </ligandPart>
</feature>
<keyword evidence="20" id="KW-1185">Reference proteome</keyword>
<feature type="binding site" description="axial binding residue" evidence="15">
    <location>
        <position position="71"/>
    </location>
    <ligand>
        <name>heme</name>
        <dbReference type="ChEBI" id="CHEBI:30413"/>
        <label>2</label>
    </ligand>
    <ligandPart>
        <name>Fe</name>
        <dbReference type="ChEBI" id="CHEBI:18248"/>
    </ligandPart>
</feature>
<organism evidence="18 19">
    <name type="scientific">Exercitatus varius</name>
    <dbReference type="NCBI Taxonomy" id="67857"/>
    <lineage>
        <taxon>Bacteria</taxon>
        <taxon>Pseudomonadati</taxon>
        <taxon>Pseudomonadota</taxon>
        <taxon>Gammaproteobacteria</taxon>
        <taxon>Pasteurellales</taxon>
        <taxon>Pasteurellaceae</taxon>
        <taxon>Exercitatus</taxon>
    </lineage>
</organism>
<keyword evidence="11 13" id="KW-0408">Iron</keyword>
<dbReference type="PIRSF" id="PIRSF000014">
    <property type="entry name" value="4_hem_cytch_TorC"/>
    <property type="match status" value="1"/>
</dbReference>
<dbReference type="SUPFAM" id="SSF48695">
    <property type="entry name" value="Multiheme cytochromes"/>
    <property type="match status" value="1"/>
</dbReference>
<dbReference type="GO" id="GO:0005506">
    <property type="term" value="F:iron ion binding"/>
    <property type="evidence" value="ECO:0007669"/>
    <property type="project" value="UniProtKB-UniRule"/>
</dbReference>
<dbReference type="InterPro" id="IPR051174">
    <property type="entry name" value="Cytochrome_c-type_ET"/>
</dbReference>
<keyword evidence="4 13" id="KW-1003">Cell membrane</keyword>
<evidence type="ECO:0000256" key="7">
    <source>
        <dbReference type="ARBA" id="ARBA00022692"/>
    </source>
</evidence>
<evidence type="ECO:0000256" key="1">
    <source>
        <dbReference type="ARBA" id="ARBA00004249"/>
    </source>
</evidence>
<feature type="binding site" description="covalent" evidence="14">
    <location>
        <position position="317"/>
    </location>
    <ligand>
        <name>heme</name>
        <dbReference type="ChEBI" id="CHEBI:30413"/>
        <label>5</label>
    </ligand>
</feature>
<evidence type="ECO:0000256" key="4">
    <source>
        <dbReference type="ARBA" id="ARBA00022475"/>
    </source>
</evidence>
<evidence type="ECO:0000256" key="13">
    <source>
        <dbReference type="PIRNR" id="PIRNR000014"/>
    </source>
</evidence>
<keyword evidence="10" id="KW-1133">Transmembrane helix</keyword>
<feature type="binding site" description="axial binding residue" evidence="15">
    <location>
        <position position="42"/>
    </location>
    <ligand>
        <name>heme</name>
        <dbReference type="ChEBI" id="CHEBI:30413"/>
        <label>1</label>
    </ligand>
    <ligandPart>
        <name>Fe</name>
        <dbReference type="ChEBI" id="CHEBI:18248"/>
    </ligandPart>
</feature>
<evidence type="ECO:0000256" key="9">
    <source>
        <dbReference type="ARBA" id="ARBA00022982"/>
    </source>
</evidence>
<dbReference type="InterPro" id="IPR038266">
    <property type="entry name" value="NapC/NirT_cytc_sf"/>
</dbReference>
<evidence type="ECO:0000256" key="10">
    <source>
        <dbReference type="ARBA" id="ARBA00022989"/>
    </source>
</evidence>
<dbReference type="EMBL" id="JARQTW010000002">
    <property type="protein sequence ID" value="MDG2949080.1"/>
    <property type="molecule type" value="Genomic_DNA"/>
</dbReference>
<dbReference type="Proteomes" id="UP001216057">
    <property type="component" value="Unassembled WGS sequence"/>
</dbReference>
<evidence type="ECO:0000256" key="6">
    <source>
        <dbReference type="ARBA" id="ARBA00022617"/>
    </source>
</evidence>
<evidence type="ECO:0000256" key="12">
    <source>
        <dbReference type="ARBA" id="ARBA00023136"/>
    </source>
</evidence>
<comment type="PTM">
    <text evidence="14">Binds 5 heme groups per subunit.</text>
</comment>
<dbReference type="GO" id="GO:0009055">
    <property type="term" value="F:electron transfer activity"/>
    <property type="evidence" value="ECO:0007669"/>
    <property type="project" value="UniProtKB-UniRule"/>
</dbReference>
<dbReference type="GO" id="GO:0020037">
    <property type="term" value="F:heme binding"/>
    <property type="evidence" value="ECO:0007669"/>
    <property type="project" value="UniProtKB-UniRule"/>
</dbReference>
<dbReference type="FunFam" id="1.10.3820.10:FF:000001">
    <property type="entry name" value="Cytochrome c-type protein"/>
    <property type="match status" value="1"/>
</dbReference>
<evidence type="ECO:0000256" key="14">
    <source>
        <dbReference type="PIRSR" id="PIRSR000014-1"/>
    </source>
</evidence>
<proteinExistence type="inferred from homology"/>
<evidence type="ECO:0000256" key="2">
    <source>
        <dbReference type="ARBA" id="ARBA00006417"/>
    </source>
</evidence>
<evidence type="ECO:0000259" key="16">
    <source>
        <dbReference type="Pfam" id="PF03264"/>
    </source>
</evidence>
<dbReference type="PANTHER" id="PTHR30333:SF3">
    <property type="entry name" value="CYTOCHROME C-TYPE PROTEIN TORY"/>
    <property type="match status" value="1"/>
</dbReference>
<evidence type="ECO:0000313" key="20">
    <source>
        <dbReference type="Proteomes" id="UP001216057"/>
    </source>
</evidence>
<name>A0AAW6QAF0_9PAST</name>
<dbReference type="InterPro" id="IPR009154">
    <property type="entry name" value="Membr-bd_4haem_cyt_TorC"/>
</dbReference>
<sequence length="364" mass="39665">MAKRKISLIGGLVLMGLGAAAVLGVQKTLKATNSTEFCVSCHSMAHPKAEWEGSAHFSNAQGIRADCADCHVPQENGLHYLKAKFIALKDLWYTVTDKLPDKQAYEQHRAEMAKTVWEEMKANDSETCRSCHSFEAMEISAQKPAAQDFHTQAKENGQTCIDCHKGIVHFLPEDKNDNGGDTELAKHGGQLSAESKVLYALAVSTAKSANGGEVRLMPFAELTDWKAEGENVAASLHGWQQAGAESVLYTGLGQRITAAVLDDEAKANLQVKNKVHDSVTDSQWSEVMLPINAPKNAVTSDINSLNAFGKNLNETHCSGCHAPIAADHYTANQWIGVVNSMKDRTSMTKEQVRALTIYLQRNAK</sequence>
<keyword evidence="12 13" id="KW-0472">Membrane</keyword>
<gene>
    <name evidence="18" type="ORF">P7M15_00850</name>
    <name evidence="17" type="ORF">P7M32_00720</name>
</gene>
<accession>A0AAW6QAF0</accession>
<dbReference type="InterPro" id="IPR005126">
    <property type="entry name" value="NapC/NirT_cyt_c_N"/>
</dbReference>
<feature type="binding site" description="covalent" evidence="14">
    <location>
        <position position="160"/>
    </location>
    <ligand>
        <name>heme</name>
        <dbReference type="ChEBI" id="CHEBI:30413"/>
        <label>4</label>
    </ligand>
</feature>
<dbReference type="Proteomes" id="UP001214976">
    <property type="component" value="Unassembled WGS sequence"/>
</dbReference>
<dbReference type="PANTHER" id="PTHR30333">
    <property type="entry name" value="CYTOCHROME C-TYPE PROTEIN"/>
    <property type="match status" value="1"/>
</dbReference>
<dbReference type="Gene3D" id="1.10.3820.10">
    <property type="entry name" value="Di-heme elbow motif domain"/>
    <property type="match status" value="1"/>
</dbReference>
<feature type="binding site" description="axial binding residue" evidence="15">
    <location>
        <position position="321"/>
    </location>
    <ligand>
        <name>heme</name>
        <dbReference type="ChEBI" id="CHEBI:30413"/>
        <label>5</label>
    </ligand>
    <ligandPart>
        <name>Fe</name>
        <dbReference type="ChEBI" id="CHEBI:18248"/>
    </ligandPart>
</feature>
<feature type="binding site" description="axial binding residue" evidence="15">
    <location>
        <position position="164"/>
    </location>
    <ligand>
        <name>heme</name>
        <dbReference type="ChEBI" id="CHEBI:30413"/>
        <label>4</label>
    </ligand>
    <ligandPart>
        <name>Fe</name>
        <dbReference type="ChEBI" id="CHEBI:18248"/>
    </ligandPart>
</feature>
<comment type="subcellular location">
    <subcellularLocation>
        <location evidence="1">Cell inner membrane</location>
        <topology evidence="1">Single-pass type II membrane protein</topology>
    </subcellularLocation>
</comment>
<evidence type="ECO:0000256" key="8">
    <source>
        <dbReference type="ARBA" id="ARBA00022723"/>
    </source>
</evidence>
<feature type="domain" description="NapC/NirT cytochrome c N-terminal" evidence="16">
    <location>
        <begin position="11"/>
        <end position="173"/>
    </location>
</feature>
<evidence type="ECO:0000256" key="11">
    <source>
        <dbReference type="ARBA" id="ARBA00023004"/>
    </source>
</evidence>
<feature type="binding site" description="covalent" evidence="14">
    <location>
        <position position="320"/>
    </location>
    <ligand>
        <name>heme</name>
        <dbReference type="ChEBI" id="CHEBI:30413"/>
        <label>5</label>
    </ligand>
</feature>
<dbReference type="GO" id="GO:0005886">
    <property type="term" value="C:plasma membrane"/>
    <property type="evidence" value="ECO:0007669"/>
    <property type="project" value="UniProtKB-SubCell"/>
</dbReference>
<evidence type="ECO:0000313" key="18">
    <source>
        <dbReference type="EMBL" id="MDG2949080.1"/>
    </source>
</evidence>
<evidence type="ECO:0000313" key="17">
    <source>
        <dbReference type="EMBL" id="MDG2944965.1"/>
    </source>
</evidence>
<dbReference type="GO" id="GO:0009061">
    <property type="term" value="P:anaerobic respiration"/>
    <property type="evidence" value="ECO:0007669"/>
    <property type="project" value="TreeGrafter"/>
</dbReference>
<feature type="binding site" description="covalent" evidence="14">
    <location>
        <position position="67"/>
    </location>
    <ligand>
        <name>heme</name>
        <dbReference type="ChEBI" id="CHEBI:30413"/>
        <label>2</label>
    </ligand>
</feature>
<keyword evidence="3 13" id="KW-0813">Transport</keyword>